<gene>
    <name evidence="2" type="ORF">BN2475_340159</name>
</gene>
<evidence type="ECO:0000313" key="2">
    <source>
        <dbReference type="EMBL" id="SIT42219.1"/>
    </source>
</evidence>
<dbReference type="AlphaFoldDB" id="A0A1N7S4F3"/>
<organism evidence="2 3">
    <name type="scientific">Paraburkholderia ribeironis</name>
    <dbReference type="NCBI Taxonomy" id="1247936"/>
    <lineage>
        <taxon>Bacteria</taxon>
        <taxon>Pseudomonadati</taxon>
        <taxon>Pseudomonadota</taxon>
        <taxon>Betaproteobacteria</taxon>
        <taxon>Burkholderiales</taxon>
        <taxon>Burkholderiaceae</taxon>
        <taxon>Paraburkholderia</taxon>
    </lineage>
</organism>
<evidence type="ECO:0000313" key="3">
    <source>
        <dbReference type="Proteomes" id="UP000187012"/>
    </source>
</evidence>
<protein>
    <submittedName>
        <fullName evidence="2">Uncharacterized protein</fullName>
    </submittedName>
</protein>
<dbReference type="Proteomes" id="UP000187012">
    <property type="component" value="Unassembled WGS sequence"/>
</dbReference>
<keyword evidence="3" id="KW-1185">Reference proteome</keyword>
<dbReference type="EMBL" id="CYGX02000034">
    <property type="protein sequence ID" value="SIT42219.1"/>
    <property type="molecule type" value="Genomic_DNA"/>
</dbReference>
<sequence length="88" mass="9159">MDALDGCPRRTPSIDAPDECPHVDVPMRASRGRPNECRTAAGNDTAAHDGGNVAGPPSGHATIAVLRAVATVAKRRAVFAGRHACPHR</sequence>
<evidence type="ECO:0000256" key="1">
    <source>
        <dbReference type="SAM" id="MobiDB-lite"/>
    </source>
</evidence>
<accession>A0A1N7S4F3</accession>
<proteinExistence type="predicted"/>
<feature type="region of interest" description="Disordered" evidence="1">
    <location>
        <begin position="1"/>
        <end position="57"/>
    </location>
</feature>
<name>A0A1N7S4F3_9BURK</name>
<reference evidence="2 3" key="1">
    <citation type="submission" date="2016-12" db="EMBL/GenBank/DDBJ databases">
        <authorList>
            <person name="Song W.-J."/>
            <person name="Kurnit D.M."/>
        </authorList>
    </citation>
    <scope>NUCLEOTIDE SEQUENCE [LARGE SCALE GENOMIC DNA]</scope>
    <source>
        <strain evidence="2 3">STM7296</strain>
    </source>
</reference>